<evidence type="ECO:0000256" key="6">
    <source>
        <dbReference type="ARBA" id="ARBA00042332"/>
    </source>
</evidence>
<comment type="similarity">
    <text evidence="1">Belongs to the PHYHIP family.</text>
</comment>
<dbReference type="InterPro" id="IPR036116">
    <property type="entry name" value="FN3_sf"/>
</dbReference>
<keyword evidence="2" id="KW-0325">Glycoprotein</keyword>
<dbReference type="EMBL" id="CAUEEQ010021957">
    <property type="protein sequence ID" value="CAJ0944015.1"/>
    <property type="molecule type" value="Genomic_DNA"/>
</dbReference>
<gene>
    <name evidence="9" type="ORF">RIMI_LOCUS10224617</name>
</gene>
<dbReference type="InterPro" id="IPR013783">
    <property type="entry name" value="Ig-like_fold"/>
</dbReference>
<dbReference type="Pfam" id="PF00041">
    <property type="entry name" value="fn3"/>
    <property type="match status" value="1"/>
</dbReference>
<reference evidence="9" key="1">
    <citation type="submission" date="2023-07" db="EMBL/GenBank/DDBJ databases">
        <authorList>
            <person name="Stuckert A."/>
        </authorList>
    </citation>
    <scope>NUCLEOTIDE SEQUENCE</scope>
</reference>
<evidence type="ECO:0000256" key="3">
    <source>
        <dbReference type="ARBA" id="ARBA00037425"/>
    </source>
</evidence>
<evidence type="ECO:0000313" key="10">
    <source>
        <dbReference type="Proteomes" id="UP001176940"/>
    </source>
</evidence>
<dbReference type="InterPro" id="IPR036388">
    <property type="entry name" value="WH-like_DNA-bd_sf"/>
</dbReference>
<dbReference type="CDD" id="cd00063">
    <property type="entry name" value="FN3"/>
    <property type="match status" value="1"/>
</dbReference>
<dbReference type="SUPFAM" id="SSF49265">
    <property type="entry name" value="Fibronectin type III"/>
    <property type="match status" value="1"/>
</dbReference>
<protein>
    <recommendedName>
        <fullName evidence="5">Phytanoyl-CoA hydroxylase-interacting protein</fullName>
    </recommendedName>
    <alternativeName>
        <fullName evidence="6">Phytanoyl-CoA hydroxylase-associated protein 1</fullName>
    </alternativeName>
</protein>
<dbReference type="InterPro" id="IPR003961">
    <property type="entry name" value="FN3_dom"/>
</dbReference>
<name>A0ABN9LMV0_9NEOB</name>
<sequence>MSPPSARCQKMSESSEHRWNKEQERRVVAGRSCHVGLGQMEKTGKVNDSIRKNVSGWDITVLDQIVDLTVCIALCQINDLTGKFRSAMDPPLTAPHGIQISDISCDSFRVSWEMPPHDARRVTHYFIDLNKTGGQKENKFKHRDVPTKLVAKAVVLPMTVRGHWFLSPRTEYTLAVQTAMKRSDGEYTVSGWSETLRFCTGDYAMEQVKQLQEKAEGIAGRMLSLQVFYRNQTAEYFQHVRDKWGGLMLPALKDQSGSHGSPISGTLHGIFFSCNTEFNTGLPPHDSPYGRWRVTIPAGYLFNENTHLYFADFYCMYSAYHYVVLVLAPRGSQGDAFCSARLPLLDPQNNPFLTRGEQGTYWHAQDLLLEIIYTEPVPMGMGQLSEIKGHQLMSLSTADAKKDPSCKLMGLDCNITLNLLTLMAQNHECACSYITVHRLNQLDSNLYNMGRTKEVSKDVRDKIIDLHKAGMGYKTIMGKLTKSERDEYLFHDEIIPGAFWEKRSLPKLEDRWVQPGPAASKASPNQGFKLQEANLHIPGAFWEKRSLPKLEDRWVQPGPAASKASPNQGFKLQEANLHIPGAFWEKRSLPKLEDRWVQPGPAASKASPNQ</sequence>
<comment type="function">
    <text evidence="3">Its interaction with PHYH suggests a role in the development of the central system.</text>
</comment>
<dbReference type="Gene3D" id="1.10.10.10">
    <property type="entry name" value="Winged helix-like DNA-binding domain superfamily/Winged helix DNA-binding domain"/>
    <property type="match status" value="1"/>
</dbReference>
<evidence type="ECO:0000259" key="8">
    <source>
        <dbReference type="PROSITE" id="PS50853"/>
    </source>
</evidence>
<dbReference type="InterPro" id="IPR045545">
    <property type="entry name" value="PHYIP/PHIPL_C"/>
</dbReference>
<evidence type="ECO:0000256" key="7">
    <source>
        <dbReference type="SAM" id="MobiDB-lite"/>
    </source>
</evidence>
<comment type="caution">
    <text evidence="9">The sequence shown here is derived from an EMBL/GenBank/DDBJ whole genome shotgun (WGS) entry which is preliminary data.</text>
</comment>
<dbReference type="PANTHER" id="PTHR15698:SF9">
    <property type="entry name" value="PHYTANOYL-COA HYDROXYLASE-INTERACTING PROTEIN"/>
    <property type="match status" value="1"/>
</dbReference>
<evidence type="ECO:0000313" key="9">
    <source>
        <dbReference type="EMBL" id="CAJ0944015.1"/>
    </source>
</evidence>
<comment type="subunit">
    <text evidence="4">Interacts with PHYH and ADGRB1.</text>
</comment>
<dbReference type="PROSITE" id="PS50853">
    <property type="entry name" value="FN3"/>
    <property type="match status" value="1"/>
</dbReference>
<organism evidence="9 10">
    <name type="scientific">Ranitomeya imitator</name>
    <name type="common">mimic poison frog</name>
    <dbReference type="NCBI Taxonomy" id="111125"/>
    <lineage>
        <taxon>Eukaryota</taxon>
        <taxon>Metazoa</taxon>
        <taxon>Chordata</taxon>
        <taxon>Craniata</taxon>
        <taxon>Vertebrata</taxon>
        <taxon>Euteleostomi</taxon>
        <taxon>Amphibia</taxon>
        <taxon>Batrachia</taxon>
        <taxon>Anura</taxon>
        <taxon>Neobatrachia</taxon>
        <taxon>Hyloidea</taxon>
        <taxon>Dendrobatidae</taxon>
        <taxon>Dendrobatinae</taxon>
        <taxon>Ranitomeya</taxon>
    </lineage>
</organism>
<dbReference type="Pfam" id="PF19281">
    <property type="entry name" value="PHYHIP_C"/>
    <property type="match status" value="1"/>
</dbReference>
<dbReference type="Proteomes" id="UP001176940">
    <property type="component" value="Unassembled WGS sequence"/>
</dbReference>
<dbReference type="PANTHER" id="PTHR15698">
    <property type="entry name" value="PROTEIN CBG15099"/>
    <property type="match status" value="1"/>
</dbReference>
<evidence type="ECO:0000256" key="4">
    <source>
        <dbReference type="ARBA" id="ARBA00038647"/>
    </source>
</evidence>
<proteinExistence type="inferred from homology"/>
<evidence type="ECO:0000256" key="5">
    <source>
        <dbReference type="ARBA" id="ARBA00039176"/>
    </source>
</evidence>
<feature type="compositionally biased region" description="Basic and acidic residues" evidence="7">
    <location>
        <begin position="13"/>
        <end position="23"/>
    </location>
</feature>
<accession>A0ABN9LMV0</accession>
<keyword evidence="10" id="KW-1185">Reference proteome</keyword>
<evidence type="ECO:0000256" key="2">
    <source>
        <dbReference type="ARBA" id="ARBA00023180"/>
    </source>
</evidence>
<dbReference type="Gene3D" id="2.60.40.10">
    <property type="entry name" value="Immunoglobulins"/>
    <property type="match status" value="1"/>
</dbReference>
<feature type="region of interest" description="Disordered" evidence="7">
    <location>
        <begin position="1"/>
        <end position="23"/>
    </location>
</feature>
<evidence type="ECO:0000256" key="1">
    <source>
        <dbReference type="ARBA" id="ARBA00007962"/>
    </source>
</evidence>
<dbReference type="InterPro" id="IPR042868">
    <property type="entry name" value="PHYHIP/PHYHIPL"/>
</dbReference>
<feature type="domain" description="Fibronectin type-III" evidence="8">
    <location>
        <begin position="94"/>
        <end position="203"/>
    </location>
</feature>